<sequence length="55" mass="6317">MHMRVVTLNVWNTEGDSRRPVIINRELHQLDPDLIAFQEVVQTRVSECLTASAKV</sequence>
<dbReference type="InterPro" id="IPR036691">
    <property type="entry name" value="Endo/exonu/phosph_ase_sf"/>
</dbReference>
<gene>
    <name evidence="1" type="ORF">EV132_13017</name>
</gene>
<evidence type="ECO:0008006" key="3">
    <source>
        <dbReference type="Google" id="ProtNLM"/>
    </source>
</evidence>
<accession>A0A4V2V7X5</accession>
<dbReference type="SUPFAM" id="SSF56219">
    <property type="entry name" value="DNase I-like"/>
    <property type="match status" value="1"/>
</dbReference>
<name>A0A4V2V7X5_RHISU</name>
<dbReference type="RefSeq" id="WP_245505948.1">
    <property type="nucleotide sequence ID" value="NZ_SMBH01000030.1"/>
</dbReference>
<comment type="caution">
    <text evidence="1">The sequence shown here is derived from an EMBL/GenBank/DDBJ whole genome shotgun (WGS) entry which is preliminary data.</text>
</comment>
<organism evidence="1 2">
    <name type="scientific">Rhizobium sullae</name>
    <name type="common">Rhizobium hedysari</name>
    <dbReference type="NCBI Taxonomy" id="50338"/>
    <lineage>
        <taxon>Bacteria</taxon>
        <taxon>Pseudomonadati</taxon>
        <taxon>Pseudomonadota</taxon>
        <taxon>Alphaproteobacteria</taxon>
        <taxon>Hyphomicrobiales</taxon>
        <taxon>Rhizobiaceae</taxon>
        <taxon>Rhizobium/Agrobacterium group</taxon>
        <taxon>Rhizobium</taxon>
    </lineage>
</organism>
<dbReference type="EMBL" id="SMBH01000030">
    <property type="protein sequence ID" value="TCU06988.1"/>
    <property type="molecule type" value="Genomic_DNA"/>
</dbReference>
<protein>
    <recommendedName>
        <fullName evidence="3">Endonuclease/exonuclease/phosphatase domain-containing protein</fullName>
    </recommendedName>
</protein>
<evidence type="ECO:0000313" key="2">
    <source>
        <dbReference type="Proteomes" id="UP000294576"/>
    </source>
</evidence>
<dbReference type="Proteomes" id="UP000294576">
    <property type="component" value="Unassembled WGS sequence"/>
</dbReference>
<reference evidence="1 2" key="1">
    <citation type="submission" date="2019-03" db="EMBL/GenBank/DDBJ databases">
        <title>Genomic Encyclopedia of Type Strains, Phase IV (KMG-V): Genome sequencing to study the core and pangenomes of soil and plant-associated prokaryotes.</title>
        <authorList>
            <person name="Whitman W."/>
        </authorList>
    </citation>
    <scope>NUCLEOTIDE SEQUENCE [LARGE SCALE GENOMIC DNA]</scope>
    <source>
        <strain evidence="1 2">Hc14</strain>
    </source>
</reference>
<proteinExistence type="predicted"/>
<dbReference type="AlphaFoldDB" id="A0A4V2V7X5"/>
<dbReference type="Gene3D" id="3.60.10.10">
    <property type="entry name" value="Endonuclease/exonuclease/phosphatase"/>
    <property type="match status" value="1"/>
</dbReference>
<evidence type="ECO:0000313" key="1">
    <source>
        <dbReference type="EMBL" id="TCU06988.1"/>
    </source>
</evidence>